<reference evidence="1 2" key="1">
    <citation type="submission" date="2020-03" db="EMBL/GenBank/DDBJ databases">
        <title>Whole genome shotgun sequence of Phytohabitans rumicis NBRC 108638.</title>
        <authorList>
            <person name="Komaki H."/>
            <person name="Tamura T."/>
        </authorList>
    </citation>
    <scope>NUCLEOTIDE SEQUENCE [LARGE SCALE GENOMIC DNA]</scope>
    <source>
        <strain evidence="1 2">NBRC 108638</strain>
    </source>
</reference>
<keyword evidence="2" id="KW-1185">Reference proteome</keyword>
<evidence type="ECO:0000313" key="1">
    <source>
        <dbReference type="EMBL" id="GFJ90492.1"/>
    </source>
</evidence>
<evidence type="ECO:0000313" key="2">
    <source>
        <dbReference type="Proteomes" id="UP000482960"/>
    </source>
</evidence>
<comment type="caution">
    <text evidence="1">The sequence shown here is derived from an EMBL/GenBank/DDBJ whole genome shotgun (WGS) entry which is preliminary data.</text>
</comment>
<dbReference type="AlphaFoldDB" id="A0A6V8KZH6"/>
<reference evidence="1 2" key="2">
    <citation type="submission" date="2020-03" db="EMBL/GenBank/DDBJ databases">
        <authorList>
            <person name="Ichikawa N."/>
            <person name="Kimura A."/>
            <person name="Kitahashi Y."/>
            <person name="Uohara A."/>
        </authorList>
    </citation>
    <scope>NUCLEOTIDE SEQUENCE [LARGE SCALE GENOMIC DNA]</scope>
    <source>
        <strain evidence="1 2">NBRC 108638</strain>
    </source>
</reference>
<gene>
    <name evidence="1" type="ORF">Prum_041340</name>
</gene>
<dbReference type="Proteomes" id="UP000482960">
    <property type="component" value="Unassembled WGS sequence"/>
</dbReference>
<dbReference type="EMBL" id="BLPG01000001">
    <property type="protein sequence ID" value="GFJ90492.1"/>
    <property type="molecule type" value="Genomic_DNA"/>
</dbReference>
<proteinExistence type="predicted"/>
<accession>A0A6V8KZH6</accession>
<protein>
    <submittedName>
        <fullName evidence="1">Uncharacterized protein</fullName>
    </submittedName>
</protein>
<dbReference type="RefSeq" id="WP_218577292.1">
    <property type="nucleotide sequence ID" value="NZ_BAABJB010000003.1"/>
</dbReference>
<organism evidence="1 2">
    <name type="scientific">Phytohabitans rumicis</name>
    <dbReference type="NCBI Taxonomy" id="1076125"/>
    <lineage>
        <taxon>Bacteria</taxon>
        <taxon>Bacillati</taxon>
        <taxon>Actinomycetota</taxon>
        <taxon>Actinomycetes</taxon>
        <taxon>Micromonosporales</taxon>
        <taxon>Micromonosporaceae</taxon>
    </lineage>
</organism>
<sequence>MTWGTVELEPEIREWLESLPTAHFARAAFYIDLLAAEGPLLGKPYTPLRKTRVEG</sequence>
<name>A0A6V8KZH6_9ACTN</name>